<comment type="subunit">
    <text evidence="13">Heterohexamer; composed of 3 copies of TIM8 and 3 copies of TIM13, named soluble 70 kDa complex. Associates with the TIM22 complex, whose core is composed of TIM22 and TIM54. Interacts with the transmembrane regions of multi-pass transmembrane proteins in transit.</text>
</comment>
<evidence type="ECO:0000256" key="13">
    <source>
        <dbReference type="ARBA" id="ARBA00025862"/>
    </source>
</evidence>
<organism evidence="17">
    <name type="scientific">Dissoconium aciculare CBS 342.82</name>
    <dbReference type="NCBI Taxonomy" id="1314786"/>
    <lineage>
        <taxon>Eukaryota</taxon>
        <taxon>Fungi</taxon>
        <taxon>Dikarya</taxon>
        <taxon>Ascomycota</taxon>
        <taxon>Pezizomycotina</taxon>
        <taxon>Dothideomycetes</taxon>
        <taxon>Dothideomycetidae</taxon>
        <taxon>Mycosphaerellales</taxon>
        <taxon>Dissoconiaceae</taxon>
        <taxon>Dissoconium</taxon>
    </lineage>
</organism>
<dbReference type="FunFam" id="1.10.287.810:FF:000001">
    <property type="entry name" value="mitochondrial import inner membrane translocase subunit TIM13"/>
    <property type="match status" value="1"/>
</dbReference>
<reference evidence="17" key="1">
    <citation type="submission" date="2020-01" db="EMBL/GenBank/DDBJ databases">
        <authorList>
            <consortium name="DOE Joint Genome Institute"/>
            <person name="Haridas S."/>
            <person name="Albert R."/>
            <person name="Binder M."/>
            <person name="Bloem J."/>
            <person name="Labutti K."/>
            <person name="Salamov A."/>
            <person name="Andreopoulos B."/>
            <person name="Baker S.E."/>
            <person name="Barry K."/>
            <person name="Bills G."/>
            <person name="Bluhm B.H."/>
            <person name="Cannon C."/>
            <person name="Castanera R."/>
            <person name="Culley D.E."/>
            <person name="Daum C."/>
            <person name="Ezra D."/>
            <person name="Gonzalez J.B."/>
            <person name="Henrissat B."/>
            <person name="Kuo A."/>
            <person name="Liang C."/>
            <person name="Lipzen A."/>
            <person name="Lutzoni F."/>
            <person name="Magnuson J."/>
            <person name="Mondo S."/>
            <person name="Nolan M."/>
            <person name="Ohm R."/>
            <person name="Pangilinan J."/>
            <person name="Park H.-J."/>
            <person name="Ramirez L."/>
            <person name="Alfaro M."/>
            <person name="Sun H."/>
            <person name="Tritt A."/>
            <person name="Yoshinaga Y."/>
            <person name="Zwiers L.-H."/>
            <person name="Turgeon B.G."/>
            <person name="Goodwin S.B."/>
            <person name="Spatafora J.W."/>
            <person name="Crous P.W."/>
            <person name="Grigoriev I.V."/>
        </authorList>
    </citation>
    <scope>NUCLEOTIDE SEQUENCE</scope>
    <source>
        <strain evidence="17">CBS 342.82</strain>
    </source>
</reference>
<keyword evidence="3 14" id="KW-0813">Transport</keyword>
<evidence type="ECO:0000256" key="5">
    <source>
        <dbReference type="ARBA" id="ARBA00022792"/>
    </source>
</evidence>
<dbReference type="SUPFAM" id="SSF144122">
    <property type="entry name" value="Tim10-like"/>
    <property type="match status" value="1"/>
</dbReference>
<keyword evidence="8 14" id="KW-0811">Translocation</keyword>
<proteinExistence type="inferred from homology"/>
<dbReference type="Proteomes" id="UP000504637">
    <property type="component" value="Unplaced"/>
</dbReference>
<evidence type="ECO:0000256" key="2">
    <source>
        <dbReference type="ARBA" id="ARBA00006720"/>
    </source>
</evidence>
<name>A0A6J3M3N5_9PEZI</name>
<dbReference type="GO" id="GO:0045039">
    <property type="term" value="P:protein insertion into mitochondrial inner membrane"/>
    <property type="evidence" value="ECO:0007669"/>
    <property type="project" value="UniProtKB-ARBA"/>
</dbReference>
<dbReference type="InterPro" id="IPR004217">
    <property type="entry name" value="Tim10-like"/>
</dbReference>
<evidence type="ECO:0000256" key="3">
    <source>
        <dbReference type="ARBA" id="ARBA00022448"/>
    </source>
</evidence>
<dbReference type="OrthoDB" id="7813104at2759"/>
<keyword evidence="9 14" id="KW-0496">Mitochondrion</keyword>
<reference evidence="17" key="2">
    <citation type="submission" date="2020-04" db="EMBL/GenBank/DDBJ databases">
        <authorList>
            <consortium name="NCBI Genome Project"/>
        </authorList>
    </citation>
    <scope>NUCLEOTIDE SEQUENCE</scope>
    <source>
        <strain evidence="17">CBS 342.82</strain>
    </source>
</reference>
<accession>A0A6J3M3N5</accession>
<evidence type="ECO:0000256" key="7">
    <source>
        <dbReference type="ARBA" id="ARBA00022927"/>
    </source>
</evidence>
<keyword evidence="5 14" id="KW-0999">Mitochondrion inner membrane</keyword>
<comment type="domain">
    <text evidence="14">The twin CX3C motif contains 4 conserved Cys residues that form 2 disulfide bonds in the mitochondrial intermembrane space.</text>
</comment>
<comment type="similarity">
    <text evidence="2 14">Belongs to the small Tim family.</text>
</comment>
<dbReference type="RefSeq" id="XP_033459150.1">
    <property type="nucleotide sequence ID" value="XM_033604970.1"/>
</dbReference>
<keyword evidence="4" id="KW-0479">Metal-binding</keyword>
<dbReference type="AlphaFoldDB" id="A0A6J3M3N5"/>
<dbReference type="InterPro" id="IPR035427">
    <property type="entry name" value="Tim10-like_dom_sf"/>
</dbReference>
<evidence type="ECO:0000259" key="15">
    <source>
        <dbReference type="Pfam" id="PF02953"/>
    </source>
</evidence>
<evidence type="ECO:0000313" key="16">
    <source>
        <dbReference type="Proteomes" id="UP000504637"/>
    </source>
</evidence>
<keyword evidence="5 14" id="KW-0472">Membrane</keyword>
<keyword evidence="6" id="KW-0862">Zinc</keyword>
<keyword evidence="11 14" id="KW-0143">Chaperone</keyword>
<evidence type="ECO:0000256" key="10">
    <source>
        <dbReference type="ARBA" id="ARBA00023157"/>
    </source>
</evidence>
<evidence type="ECO:0000313" key="17">
    <source>
        <dbReference type="RefSeq" id="XP_033459150.1"/>
    </source>
</evidence>
<evidence type="ECO:0000256" key="6">
    <source>
        <dbReference type="ARBA" id="ARBA00022833"/>
    </source>
</evidence>
<dbReference type="GeneID" id="54362770"/>
<comment type="subcellular location">
    <subcellularLocation>
        <location evidence="1 14">Mitochondrion inner membrane</location>
        <topology evidence="1 14">Peripheral membrane protein</topology>
        <orientation evidence="1 14">Intermembrane side</orientation>
    </subcellularLocation>
</comment>
<feature type="domain" description="Tim10-like" evidence="15">
    <location>
        <begin position="11"/>
        <end position="70"/>
    </location>
</feature>
<keyword evidence="7 14" id="KW-0653">Protein transport</keyword>
<protein>
    <recommendedName>
        <fullName evidence="14">Mitochondrial import inner membrane translocase subunit</fullName>
    </recommendedName>
</protein>
<dbReference type="GO" id="GO:0015031">
    <property type="term" value="P:protein transport"/>
    <property type="evidence" value="ECO:0007669"/>
    <property type="project" value="UniProtKB-KW"/>
</dbReference>
<dbReference type="Gene3D" id="1.10.287.810">
    <property type="entry name" value="Mitochondrial import inner membrane translocase subunit tim13 like domains"/>
    <property type="match status" value="1"/>
</dbReference>
<sequence>MSDPKRAIMDQIRQSTAQTNARALVEKVNEHCFERCVPKPGASLSSGEQTCYSQCMDKYMAAWQTVSRQFLAQAQKGMIPAAME</sequence>
<keyword evidence="16" id="KW-1185">Reference proteome</keyword>
<evidence type="ECO:0000256" key="14">
    <source>
        <dbReference type="RuleBase" id="RU367043"/>
    </source>
</evidence>
<evidence type="ECO:0000256" key="11">
    <source>
        <dbReference type="ARBA" id="ARBA00023186"/>
    </source>
</evidence>
<evidence type="ECO:0000256" key="1">
    <source>
        <dbReference type="ARBA" id="ARBA00004137"/>
    </source>
</evidence>
<evidence type="ECO:0000256" key="9">
    <source>
        <dbReference type="ARBA" id="ARBA00023128"/>
    </source>
</evidence>
<dbReference type="GO" id="GO:0046872">
    <property type="term" value="F:metal ion binding"/>
    <property type="evidence" value="ECO:0007669"/>
    <property type="project" value="UniProtKB-KW"/>
</dbReference>
<reference evidence="17" key="3">
    <citation type="submission" date="2025-08" db="UniProtKB">
        <authorList>
            <consortium name="RefSeq"/>
        </authorList>
    </citation>
    <scope>IDENTIFICATION</scope>
    <source>
        <strain evidence="17">CBS 342.82</strain>
    </source>
</reference>
<comment type="function">
    <text evidence="12">Mitochondrial intermembrane chaperone that participates in the import and insertion of some multi-pass transmembrane proteins into the mitochondrial inner membrane. Also required for the transfer of beta-barrel precursors from the TOM complex to the sorting and assembly machinery (SAM complex) of the outer membrane. Acts as a chaperone-like protein that protects the hydrophobic precursors from aggregation and guide them through the mitochondrial intermembrane space. The TIM8-TIM13 complex is non essential and only mediates the import of few proteins, while the predominant TIM9-TIM10 70 kDa complex is crucial and mediates the import of much more proteins.</text>
</comment>
<dbReference type="Pfam" id="PF02953">
    <property type="entry name" value="zf-Tim10_DDP"/>
    <property type="match status" value="1"/>
</dbReference>
<evidence type="ECO:0000256" key="4">
    <source>
        <dbReference type="ARBA" id="ARBA00022723"/>
    </source>
</evidence>
<evidence type="ECO:0000256" key="12">
    <source>
        <dbReference type="ARBA" id="ARBA00025151"/>
    </source>
</evidence>
<dbReference type="GO" id="GO:0042719">
    <property type="term" value="C:mitochondrial intermembrane space chaperone complex"/>
    <property type="evidence" value="ECO:0007669"/>
    <property type="project" value="UniProtKB-ARBA"/>
</dbReference>
<dbReference type="GO" id="GO:0005743">
    <property type="term" value="C:mitochondrial inner membrane"/>
    <property type="evidence" value="ECO:0007669"/>
    <property type="project" value="UniProtKB-SubCell"/>
</dbReference>
<gene>
    <name evidence="17" type="ORF">K489DRAFT_380860</name>
</gene>
<keyword evidence="10 14" id="KW-1015">Disulfide bond</keyword>
<evidence type="ECO:0000256" key="8">
    <source>
        <dbReference type="ARBA" id="ARBA00023010"/>
    </source>
</evidence>